<reference evidence="1" key="1">
    <citation type="submission" date="2021-03" db="EMBL/GenBank/DDBJ databases">
        <title>Draft genome sequence of rust myrtle Austropuccinia psidii MF-1, a brazilian biotype.</title>
        <authorList>
            <person name="Quecine M.C."/>
            <person name="Pachon D.M.R."/>
            <person name="Bonatelli M.L."/>
            <person name="Correr F.H."/>
            <person name="Franceschini L.M."/>
            <person name="Leite T.F."/>
            <person name="Margarido G.R.A."/>
            <person name="Almeida C.A."/>
            <person name="Ferrarezi J.A."/>
            <person name="Labate C.A."/>
        </authorList>
    </citation>
    <scope>NUCLEOTIDE SEQUENCE</scope>
    <source>
        <strain evidence="1">MF-1</strain>
    </source>
</reference>
<gene>
    <name evidence="1" type="ORF">O181_039615</name>
</gene>
<evidence type="ECO:0000313" key="1">
    <source>
        <dbReference type="EMBL" id="MBW0499900.1"/>
    </source>
</evidence>
<organism evidence="1 2">
    <name type="scientific">Austropuccinia psidii MF-1</name>
    <dbReference type="NCBI Taxonomy" id="1389203"/>
    <lineage>
        <taxon>Eukaryota</taxon>
        <taxon>Fungi</taxon>
        <taxon>Dikarya</taxon>
        <taxon>Basidiomycota</taxon>
        <taxon>Pucciniomycotina</taxon>
        <taxon>Pucciniomycetes</taxon>
        <taxon>Pucciniales</taxon>
        <taxon>Sphaerophragmiaceae</taxon>
        <taxon>Austropuccinia</taxon>
    </lineage>
</organism>
<dbReference type="Proteomes" id="UP000765509">
    <property type="component" value="Unassembled WGS sequence"/>
</dbReference>
<protein>
    <submittedName>
        <fullName evidence="1">Uncharacterized protein</fullName>
    </submittedName>
</protein>
<comment type="caution">
    <text evidence="1">The sequence shown here is derived from an EMBL/GenBank/DDBJ whole genome shotgun (WGS) entry which is preliminary data.</text>
</comment>
<keyword evidence="2" id="KW-1185">Reference proteome</keyword>
<dbReference type="AlphaFoldDB" id="A0A9Q3HFC0"/>
<evidence type="ECO:0000313" key="2">
    <source>
        <dbReference type="Proteomes" id="UP000765509"/>
    </source>
</evidence>
<name>A0A9Q3HFC0_9BASI</name>
<proteinExistence type="predicted"/>
<dbReference type="EMBL" id="AVOT02015523">
    <property type="protein sequence ID" value="MBW0499900.1"/>
    <property type="molecule type" value="Genomic_DNA"/>
</dbReference>
<sequence length="107" mass="11868">MLYSLFIQPPNLCSNNITQPLSLCNALCAISGVSLAFSPQQQPMLVILAHKHTRKAHSLSNPSNHVARGVPDQDTIMRTPLWLTMMKAFPSGNGRWDPKQEDRNNSA</sequence>
<accession>A0A9Q3HFC0</accession>